<evidence type="ECO:0000313" key="2">
    <source>
        <dbReference type="Proteomes" id="UP001320706"/>
    </source>
</evidence>
<protein>
    <submittedName>
        <fullName evidence="1">Uncharacterized protein</fullName>
    </submittedName>
</protein>
<evidence type="ECO:0000313" key="1">
    <source>
        <dbReference type="EMBL" id="KAK8195974.1"/>
    </source>
</evidence>
<name>A0ACC3S5Y4_9PEZI</name>
<comment type="caution">
    <text evidence="1">The sequence shown here is derived from an EMBL/GenBank/DDBJ whole genome shotgun (WGS) entry which is preliminary data.</text>
</comment>
<gene>
    <name evidence="1" type="ORF">M8818_007125</name>
</gene>
<reference evidence="1" key="1">
    <citation type="submission" date="2024-02" db="EMBL/GenBank/DDBJ databases">
        <title>Metagenome Assembled Genome of Zalaria obscura JY119.</title>
        <authorList>
            <person name="Vighnesh L."/>
            <person name="Jagadeeshwari U."/>
            <person name="Venkata Ramana C."/>
            <person name="Sasikala C."/>
        </authorList>
    </citation>
    <scope>NUCLEOTIDE SEQUENCE</scope>
    <source>
        <strain evidence="1">JY119</strain>
    </source>
</reference>
<keyword evidence="2" id="KW-1185">Reference proteome</keyword>
<organism evidence="1 2">
    <name type="scientific">Zalaria obscura</name>
    <dbReference type="NCBI Taxonomy" id="2024903"/>
    <lineage>
        <taxon>Eukaryota</taxon>
        <taxon>Fungi</taxon>
        <taxon>Dikarya</taxon>
        <taxon>Ascomycota</taxon>
        <taxon>Pezizomycotina</taxon>
        <taxon>Dothideomycetes</taxon>
        <taxon>Dothideomycetidae</taxon>
        <taxon>Dothideales</taxon>
        <taxon>Zalariaceae</taxon>
        <taxon>Zalaria</taxon>
    </lineage>
</organism>
<proteinExistence type="predicted"/>
<dbReference type="EMBL" id="JAMKPW020000042">
    <property type="protein sequence ID" value="KAK8195974.1"/>
    <property type="molecule type" value="Genomic_DNA"/>
</dbReference>
<dbReference type="Proteomes" id="UP001320706">
    <property type="component" value="Unassembled WGS sequence"/>
</dbReference>
<accession>A0ACC3S5Y4</accession>
<sequence length="119" mass="12774">MRGLKAITASQRYWQEKTGQNIDFSKLAAEAGFKNAGSASACWRPIMKKLDKLRRGLAQDNVTDGGGDAGTAPTPRKRKAVADQSATPKKAKNGKGTKTVVDDDDDDELISSPVNIVKK</sequence>